<dbReference type="GO" id="GO:0006508">
    <property type="term" value="P:proteolysis"/>
    <property type="evidence" value="ECO:0007669"/>
    <property type="project" value="UniProtKB-KW"/>
</dbReference>
<protein>
    <submittedName>
        <fullName evidence="6">Matrixin family metalloprotease</fullName>
    </submittedName>
</protein>
<dbReference type="OrthoDB" id="9815752at2"/>
<keyword evidence="4" id="KW-0862">Zinc</keyword>
<evidence type="ECO:0000313" key="7">
    <source>
        <dbReference type="Proteomes" id="UP000463470"/>
    </source>
</evidence>
<dbReference type="GO" id="GO:0008270">
    <property type="term" value="F:zinc ion binding"/>
    <property type="evidence" value="ECO:0007669"/>
    <property type="project" value="InterPro"/>
</dbReference>
<dbReference type="AlphaFoldDB" id="A0A845L354"/>
<dbReference type="SUPFAM" id="SSF55486">
    <property type="entry name" value="Metalloproteases ('zincins'), catalytic domain"/>
    <property type="match status" value="1"/>
</dbReference>
<name>A0A845L354_9FIRM</name>
<organism evidence="6 7">
    <name type="scientific">Heliomicrobium undosum</name>
    <dbReference type="NCBI Taxonomy" id="121734"/>
    <lineage>
        <taxon>Bacteria</taxon>
        <taxon>Bacillati</taxon>
        <taxon>Bacillota</taxon>
        <taxon>Clostridia</taxon>
        <taxon>Eubacteriales</taxon>
        <taxon>Heliobacteriaceae</taxon>
        <taxon>Heliomicrobium</taxon>
    </lineage>
</organism>
<gene>
    <name evidence="6" type="ORF">GTO91_00420</name>
</gene>
<evidence type="ECO:0000256" key="2">
    <source>
        <dbReference type="ARBA" id="ARBA00022723"/>
    </source>
</evidence>
<evidence type="ECO:0000256" key="4">
    <source>
        <dbReference type="ARBA" id="ARBA00022833"/>
    </source>
</evidence>
<dbReference type="Proteomes" id="UP000463470">
    <property type="component" value="Unassembled WGS sequence"/>
</dbReference>
<keyword evidence="7" id="KW-1185">Reference proteome</keyword>
<feature type="domain" description="Peptidase M10 metallopeptidase" evidence="5">
    <location>
        <begin position="2"/>
        <end position="54"/>
    </location>
</feature>
<proteinExistence type="predicted"/>
<dbReference type="InterPro" id="IPR001818">
    <property type="entry name" value="Pept_M10_metallopeptidase"/>
</dbReference>
<keyword evidence="1 6" id="KW-0645">Protease</keyword>
<reference evidence="6 7" key="1">
    <citation type="submission" date="2020-01" db="EMBL/GenBank/DDBJ databases">
        <title>Whole-genome sequence of Heliobacterium undosum DSM 13378.</title>
        <authorList>
            <person name="Kyndt J.A."/>
            <person name="Meyer T.E."/>
        </authorList>
    </citation>
    <scope>NUCLEOTIDE SEQUENCE [LARGE SCALE GENOMIC DNA]</scope>
    <source>
        <strain evidence="6 7">DSM 13378</strain>
    </source>
</reference>
<comment type="caution">
    <text evidence="6">The sequence shown here is derived from an EMBL/GenBank/DDBJ whole genome shotgun (WGS) entry which is preliminary data.</text>
</comment>
<keyword evidence="6" id="KW-0482">Metalloprotease</keyword>
<dbReference type="Pfam" id="PF00413">
    <property type="entry name" value="Peptidase_M10"/>
    <property type="match status" value="1"/>
</dbReference>
<dbReference type="Gene3D" id="3.40.390.10">
    <property type="entry name" value="Collagenase (Catalytic Domain)"/>
    <property type="match status" value="1"/>
</dbReference>
<dbReference type="GO" id="GO:0031012">
    <property type="term" value="C:extracellular matrix"/>
    <property type="evidence" value="ECO:0007669"/>
    <property type="project" value="InterPro"/>
</dbReference>
<accession>A0A845L354</accession>
<keyword evidence="2" id="KW-0479">Metal-binding</keyword>
<evidence type="ECO:0000313" key="6">
    <source>
        <dbReference type="EMBL" id="MZP28188.1"/>
    </source>
</evidence>
<sequence>MQSVWTHESGHLLGLDDLYDSADTEKTMYGYLKLGETKKRTLDADDIDGLNSIYKTTASEWV</sequence>
<evidence type="ECO:0000259" key="5">
    <source>
        <dbReference type="Pfam" id="PF00413"/>
    </source>
</evidence>
<evidence type="ECO:0000256" key="3">
    <source>
        <dbReference type="ARBA" id="ARBA00022801"/>
    </source>
</evidence>
<evidence type="ECO:0000256" key="1">
    <source>
        <dbReference type="ARBA" id="ARBA00022670"/>
    </source>
</evidence>
<dbReference type="GO" id="GO:0004222">
    <property type="term" value="F:metalloendopeptidase activity"/>
    <property type="evidence" value="ECO:0007669"/>
    <property type="project" value="InterPro"/>
</dbReference>
<dbReference type="InterPro" id="IPR024079">
    <property type="entry name" value="MetalloPept_cat_dom_sf"/>
</dbReference>
<keyword evidence="3" id="KW-0378">Hydrolase</keyword>
<dbReference type="EMBL" id="WXEY01000001">
    <property type="protein sequence ID" value="MZP28188.1"/>
    <property type="molecule type" value="Genomic_DNA"/>
</dbReference>